<evidence type="ECO:0000256" key="1">
    <source>
        <dbReference type="SAM" id="Phobius"/>
    </source>
</evidence>
<dbReference type="InterPro" id="IPR036890">
    <property type="entry name" value="HATPase_C_sf"/>
</dbReference>
<feature type="transmembrane region" description="Helical" evidence="1">
    <location>
        <begin position="46"/>
        <end position="67"/>
    </location>
</feature>
<feature type="domain" description="Histidine kinase/HSP90-like ATPase" evidence="2">
    <location>
        <begin position="330"/>
        <end position="422"/>
    </location>
</feature>
<organism evidence="3 4">
    <name type="scientific">Corynebacterium comes</name>
    <dbReference type="NCBI Taxonomy" id="2675218"/>
    <lineage>
        <taxon>Bacteria</taxon>
        <taxon>Bacillati</taxon>
        <taxon>Actinomycetota</taxon>
        <taxon>Actinomycetes</taxon>
        <taxon>Mycobacteriales</taxon>
        <taxon>Corynebacteriaceae</taxon>
        <taxon>Corynebacterium</taxon>
    </lineage>
</organism>
<evidence type="ECO:0000259" key="2">
    <source>
        <dbReference type="Pfam" id="PF02518"/>
    </source>
</evidence>
<feature type="transmembrane region" description="Helical" evidence="1">
    <location>
        <begin position="530"/>
        <end position="551"/>
    </location>
</feature>
<keyword evidence="1" id="KW-1133">Transmembrane helix</keyword>
<feature type="transmembrane region" description="Helical" evidence="1">
    <location>
        <begin position="155"/>
        <end position="178"/>
    </location>
</feature>
<dbReference type="Gene3D" id="3.30.565.10">
    <property type="entry name" value="Histidine kinase-like ATPase, C-terminal domain"/>
    <property type="match status" value="1"/>
</dbReference>
<feature type="transmembrane region" description="Helical" evidence="1">
    <location>
        <begin position="478"/>
        <end position="496"/>
    </location>
</feature>
<feature type="transmembrane region" description="Helical" evidence="1">
    <location>
        <begin position="113"/>
        <end position="135"/>
    </location>
</feature>
<dbReference type="RefSeq" id="WP_156227654.1">
    <property type="nucleotide sequence ID" value="NZ_CP046453.1"/>
</dbReference>
<dbReference type="Proteomes" id="UP000425178">
    <property type="component" value="Chromosome"/>
</dbReference>
<accession>A0A6B8VW38</accession>
<keyword evidence="4" id="KW-1185">Reference proteome</keyword>
<feature type="transmembrane region" description="Helical" evidence="1">
    <location>
        <begin position="503"/>
        <end position="524"/>
    </location>
</feature>
<dbReference type="Pfam" id="PF02518">
    <property type="entry name" value="HATPase_c"/>
    <property type="match status" value="1"/>
</dbReference>
<sequence length="765" mass="81176">MIPAGLATTSDSLPADFHAPAPLRRSGQLAEEVESDYLRSQTALLALYRVVAFGCGVSWLVFMGLGSNAAQLYRASLTGPPDSPASAVFWLFTVASLVVVAAGFVHRHAVYRWTLGLAGGSYVAVLALHLVSLVLTDESPLTQNYLGDTTGLPMAMLMAVLPGRAGLVLAVVTLAVAARVNLGTPLGWNTVLEVAHALILMLPFLMLLQAGRRASEALDRMVAADHREIVRLARMKALDEMETRFLGHLHDRVLSYLDGVWRGVVALDRSPVDPGKLLTMPPTRSTHLSLRAIVAGMVSDAKRLDPELAVSAPGPVPESATMPADVAASISDALLEAVSNGVRHAPGSNRALEIYPQVEEGRCRGMSVRVTDDGRGFDVDDVPRDRAGLRVAIAGRMAATPGCRAEIASSPGRGTRVELTWDPGLRDQREGQADNAAPVPVPTPYDLVGVGRIFRPRNAAVVMALVLGLSLNNTHPHAVAHLLALAAAGTAAWALVQGDALRLPARSTAVTAVTATLFLVAALVDDPPPAAHWPALWYPWVFVLLCTYLAIRDRALVAWSVWAMGLVAVELVGTPHFDVPGLVGMSILLLPATLIPRMVDMSTRGLGLAMASARHRATEVELVAARRAFLADSAGWVARQAAAALAPGLSGDARRHNAHLLELKLRDSIRSPLFDTPQINRAVWDARAAGARVRLLDDRSTDAADAIDAAGTGDRLARTRAALAEVLAGDAESVTARIYPAGRAVYATIVVTDPAGENHRIEIND</sequence>
<dbReference type="KEGG" id="ccoe:CETAM_05305"/>
<feature type="transmembrane region" description="Helical" evidence="1">
    <location>
        <begin position="556"/>
        <end position="573"/>
    </location>
</feature>
<gene>
    <name evidence="3" type="ORF">CETAM_05305</name>
</gene>
<proteinExistence type="predicted"/>
<dbReference type="EMBL" id="CP046453">
    <property type="protein sequence ID" value="QGU04331.1"/>
    <property type="molecule type" value="Genomic_DNA"/>
</dbReference>
<reference evidence="3 4" key="1">
    <citation type="journal article" date="2021" name="Int. J. Syst. Evol. Microbiol.">
        <title>Classification of three corynebacterial strains isolated from a small paddock in North Rhine-Westphalia: proposal of &lt;i&gt;Corynebacterium kalinowskii&lt;/i&gt; sp. nov., &lt;i&gt;Corynebacterium comes&lt;/i&gt; sp. nov. and &lt;i&gt;Corynebacterium occultum&lt;/i&gt; sp. nov.</title>
        <authorList>
            <person name="Schaffert L."/>
            <person name="Ruwe M."/>
            <person name="Milse J."/>
            <person name="Hanuschka K."/>
            <person name="Ortseifen V."/>
            <person name="Droste J."/>
            <person name="Brandt D."/>
            <person name="Schl L."/>
            <person name="Kutter Y."/>
            <person name="Vinke S."/>
            <person name="Vieh P."/>
            <person name="Jacob L."/>
            <person name="L N.C."/>
            <person name="Schulte-Berndt E."/>
            <person name="Hain C."/>
            <person name="Linder M."/>
            <person name="Schmidt P."/>
            <person name="Wollenschl L."/>
            <person name="Luttermann T."/>
            <person name="Thieme E."/>
            <person name="Hassa J."/>
            <person name="Haak M."/>
            <person name="Wittchen M."/>
            <person name="Mentz A."/>
            <person name="Persicke M."/>
            <person name="Busche T."/>
            <person name="R C."/>
        </authorList>
    </citation>
    <scope>NUCLEOTIDE SEQUENCE [LARGE SCALE GENOMIC DNA]</scope>
    <source>
        <strain evidence="3 4">2019</strain>
    </source>
</reference>
<name>A0A6B8VW38_9CORY</name>
<dbReference type="InterPro" id="IPR003594">
    <property type="entry name" value="HATPase_dom"/>
</dbReference>
<feature type="transmembrane region" description="Helical" evidence="1">
    <location>
        <begin position="87"/>
        <end position="106"/>
    </location>
</feature>
<dbReference type="SUPFAM" id="SSF55874">
    <property type="entry name" value="ATPase domain of HSP90 chaperone/DNA topoisomerase II/histidine kinase"/>
    <property type="match status" value="1"/>
</dbReference>
<evidence type="ECO:0000313" key="3">
    <source>
        <dbReference type="EMBL" id="QGU04331.1"/>
    </source>
</evidence>
<feature type="transmembrane region" description="Helical" evidence="1">
    <location>
        <begin position="190"/>
        <end position="208"/>
    </location>
</feature>
<protein>
    <recommendedName>
        <fullName evidence="2">Histidine kinase/HSP90-like ATPase domain-containing protein</fullName>
    </recommendedName>
</protein>
<dbReference type="AlphaFoldDB" id="A0A6B8VW38"/>
<keyword evidence="1" id="KW-0812">Transmembrane</keyword>
<keyword evidence="1" id="KW-0472">Membrane</keyword>
<evidence type="ECO:0000313" key="4">
    <source>
        <dbReference type="Proteomes" id="UP000425178"/>
    </source>
</evidence>